<accession>D5BHC8</accession>
<reference evidence="1 2" key="1">
    <citation type="journal article" date="2010" name="BMC Genomics">
        <title>The complete genome of Zunongwangia profunda SM-A87 reveals its adaptation to the deep-sea environment and ecological role in sedimentary organic nitrogen degradation.</title>
        <authorList>
            <person name="Qin Q.L."/>
            <person name="Zhang X.Y."/>
            <person name="Wang X.M."/>
            <person name="Liu G.M."/>
            <person name="Chen X.L."/>
            <person name="Xie B.B."/>
            <person name="Dang H.Y."/>
            <person name="Zhou B.C."/>
            <person name="Yu J."/>
            <person name="Zhang Y.Z."/>
        </authorList>
    </citation>
    <scope>NUCLEOTIDE SEQUENCE [LARGE SCALE GENOMIC DNA]</scope>
    <source>
        <strain evidence="2">DSM 18752 / CCTCC AB 206139 / SM-A87</strain>
    </source>
</reference>
<name>D5BHC8_ZUNPS</name>
<organism evidence="1 2">
    <name type="scientific">Zunongwangia profunda (strain DSM 18752 / CCTCC AB 206139 / SM-A87)</name>
    <name type="common">Wangia profunda</name>
    <dbReference type="NCBI Taxonomy" id="655815"/>
    <lineage>
        <taxon>Bacteria</taxon>
        <taxon>Pseudomonadati</taxon>
        <taxon>Bacteroidota</taxon>
        <taxon>Flavobacteriia</taxon>
        <taxon>Flavobacteriales</taxon>
        <taxon>Flavobacteriaceae</taxon>
        <taxon>Zunongwangia</taxon>
    </lineage>
</organism>
<dbReference type="STRING" id="655815.ZPR_3007"/>
<dbReference type="Proteomes" id="UP000001654">
    <property type="component" value="Chromosome"/>
</dbReference>
<proteinExistence type="predicted"/>
<evidence type="ECO:0000313" key="1">
    <source>
        <dbReference type="EMBL" id="ADF53326.1"/>
    </source>
</evidence>
<sequence length="33" mass="4254">MQENNFWLFFKLENNNRKFLKFFENEIDTTTFF</sequence>
<gene>
    <name evidence="1" type="ordered locus">ZPR_3007</name>
</gene>
<dbReference type="HOGENOM" id="CLU_3384576_0_0_10"/>
<dbReference type="AlphaFoldDB" id="D5BHC8"/>
<dbReference type="KEGG" id="zpr:ZPR_3007"/>
<keyword evidence="2" id="KW-1185">Reference proteome</keyword>
<dbReference type="EMBL" id="CP001650">
    <property type="protein sequence ID" value="ADF53326.1"/>
    <property type="molecule type" value="Genomic_DNA"/>
</dbReference>
<evidence type="ECO:0000313" key="2">
    <source>
        <dbReference type="Proteomes" id="UP000001654"/>
    </source>
</evidence>
<protein>
    <submittedName>
        <fullName evidence="1">Uncharacterized protein</fullName>
    </submittedName>
</protein>